<protein>
    <submittedName>
        <fullName evidence="1">Uncharacterized protein</fullName>
    </submittedName>
</protein>
<gene>
    <name evidence="1" type="ORF">CCMSSC00406_0002658</name>
</gene>
<organism evidence="1 2">
    <name type="scientific">Pleurotus cornucopiae</name>
    <name type="common">Cornucopia mushroom</name>
    <dbReference type="NCBI Taxonomy" id="5321"/>
    <lineage>
        <taxon>Eukaryota</taxon>
        <taxon>Fungi</taxon>
        <taxon>Dikarya</taxon>
        <taxon>Basidiomycota</taxon>
        <taxon>Agaricomycotina</taxon>
        <taxon>Agaricomycetes</taxon>
        <taxon>Agaricomycetidae</taxon>
        <taxon>Agaricales</taxon>
        <taxon>Pleurotineae</taxon>
        <taxon>Pleurotaceae</taxon>
        <taxon>Pleurotus</taxon>
    </lineage>
</organism>
<reference evidence="1 2" key="1">
    <citation type="journal article" date="2021" name="Appl. Environ. Microbiol.">
        <title>Genetic linkage and physical mapping for an oyster mushroom Pleurotus cornucopiae and QTL analysis for the trait cap color.</title>
        <authorList>
            <person name="Zhang Y."/>
            <person name="Gao W."/>
            <person name="Sonnenberg A."/>
            <person name="Chen Q."/>
            <person name="Zhang J."/>
            <person name="Huang C."/>
        </authorList>
    </citation>
    <scope>NUCLEOTIDE SEQUENCE [LARGE SCALE GENOMIC DNA]</scope>
    <source>
        <strain evidence="1">CCMSSC00406</strain>
    </source>
</reference>
<dbReference type="EMBL" id="WQMT02000005">
    <property type="protein sequence ID" value="KAG9222323.1"/>
    <property type="molecule type" value="Genomic_DNA"/>
</dbReference>
<sequence>MRDCDYCTSCDEDKSARAGMGKKSMDWGMGSMDSADMNIMGVGMGTGKPHISTASAISATNPPFPPAPMSRTSPSTMHTMHMSPASTPSATSPATRSTTPQVESLSTSTSGRRHHRVAEFPPSASPSHLSRSSLSSPPPHSTSRSSNAITFDEVRKRMRGPLFLPEPTLAELDFKSYSDAEGAIMISSAPALMSRPPLRNYGKDDSMKRNRKRKQGLLLRRLLYDDGEKEEKTEANGLGLGKKDAKSEVTGILEESSSRCRRCRKEYLVEMNTPRTAHETPLQYSALFAAPLSDAVVNAEDAGDTCKEDKRPEQTRRSGLWLSLVSKSCLEPSLTLASTSSTFLDLPSSPTLSSPSLASSSLSPTPTPSSPSPSSSSLSSDGASSSTSSASSLISTATSSSSLITTPTSSPCTSPEGKEYLTSGIVDEPLLNTNNNQTPQGVSSRFSGFSLRSWLSPYVSGTESTSPLDHVDALNNFDTLPLPDIDEPELGDHHSLKGNLLSEEETACSCYHRRLRHPRSHLPFSSNATGGHRHRKLERTLVTFGDCPLSTTRADAPAFLSATAATNEQPTQASSLAVPRIIPSLSLGRALSSHLVTVGKVLQQFKQFHTAYVGAVAGFAVIDGGNENYGVAGVGERGGQSADKVIDARDWLMGAQGVGMGRGMGGVMYGVGVRRGVGGGGPRSPAGYGERAPEETAAKVRGQGRIRVRRKKSGYRAKKEDVANVFPPQAVAPPSVTTAAAMTMKEVAVSRAAAGFRSPISGTHEELDNEGDDLRVVELAPLSRRTLSSSGSSRGRRRLTSSTSFVASSTSYSPYNPNSLHPPSSSSSPSSSRSSSSSSRISSTSSSKPSYSPYAHSADHIIAPSTSTPTAAVKKMTTPIYLRPIANPVYLRLKAVQNVVRVMTYGTGSASSNNTVSSSADEATATAVDVVGATISSGLANPLLRDTSASASTTPSTSASTPASPPPPDVDPATITDRKVTIEDTASALALGLLRAGAMGSGRERVCGVGGGGRRRSLLGMGSLCADVGVECC</sequence>
<comment type="caution">
    <text evidence="1">The sequence shown here is derived from an EMBL/GenBank/DDBJ whole genome shotgun (WGS) entry which is preliminary data.</text>
</comment>
<keyword evidence="2" id="KW-1185">Reference proteome</keyword>
<dbReference type="Proteomes" id="UP000824881">
    <property type="component" value="Unassembled WGS sequence"/>
</dbReference>
<name>A0ACB7IVT2_PLECO</name>
<evidence type="ECO:0000313" key="2">
    <source>
        <dbReference type="Proteomes" id="UP000824881"/>
    </source>
</evidence>
<accession>A0ACB7IVT2</accession>
<proteinExistence type="predicted"/>
<evidence type="ECO:0000313" key="1">
    <source>
        <dbReference type="EMBL" id="KAG9222323.1"/>
    </source>
</evidence>